<evidence type="ECO:0000256" key="1">
    <source>
        <dbReference type="SAM" id="Phobius"/>
    </source>
</evidence>
<sequence length="98" mass="11383">MQYQKIAIYFNFYKTTLLINGAVSFAVSMFFFSFLHFAFALISVGFLMALFYKELTKQQEYYFYYNAGISKINLILVSFVFNLALAILLIFISALCKT</sequence>
<accession>A0A4R7F1V8</accession>
<reference evidence="2 3" key="1">
    <citation type="submission" date="2019-03" db="EMBL/GenBank/DDBJ databases">
        <title>Genomic Encyclopedia of Archaeal and Bacterial Type Strains, Phase II (KMG-II): from individual species to whole genera.</title>
        <authorList>
            <person name="Goeker M."/>
        </authorList>
    </citation>
    <scope>NUCLEOTIDE SEQUENCE [LARGE SCALE GENOMIC DNA]</scope>
    <source>
        <strain evidence="2 3">DSM 28213</strain>
    </source>
</reference>
<organism evidence="2 3">
    <name type="scientific">Myroides indicus</name>
    <dbReference type="NCBI Taxonomy" id="1323422"/>
    <lineage>
        <taxon>Bacteria</taxon>
        <taxon>Pseudomonadati</taxon>
        <taxon>Bacteroidota</taxon>
        <taxon>Flavobacteriia</taxon>
        <taxon>Flavobacteriales</taxon>
        <taxon>Flavobacteriaceae</taxon>
        <taxon>Myroides</taxon>
    </lineage>
</organism>
<dbReference type="Proteomes" id="UP000295215">
    <property type="component" value="Unassembled WGS sequence"/>
</dbReference>
<comment type="caution">
    <text evidence="2">The sequence shown here is derived from an EMBL/GenBank/DDBJ whole genome shotgun (WGS) entry which is preliminary data.</text>
</comment>
<evidence type="ECO:0000313" key="3">
    <source>
        <dbReference type="Proteomes" id="UP000295215"/>
    </source>
</evidence>
<proteinExistence type="predicted"/>
<keyword evidence="1" id="KW-0812">Transmembrane</keyword>
<feature type="transmembrane region" description="Helical" evidence="1">
    <location>
        <begin position="21"/>
        <end position="52"/>
    </location>
</feature>
<keyword evidence="3" id="KW-1185">Reference proteome</keyword>
<keyword evidence="1" id="KW-0472">Membrane</keyword>
<keyword evidence="1" id="KW-1133">Transmembrane helix</keyword>
<feature type="transmembrane region" description="Helical" evidence="1">
    <location>
        <begin position="72"/>
        <end position="96"/>
    </location>
</feature>
<protein>
    <submittedName>
        <fullName evidence="2">Uncharacterized protein</fullName>
    </submittedName>
</protein>
<name>A0A4R7F1V8_9FLAO</name>
<gene>
    <name evidence="2" type="ORF">C8P70_10717</name>
</gene>
<evidence type="ECO:0000313" key="2">
    <source>
        <dbReference type="EMBL" id="TDS62052.1"/>
    </source>
</evidence>
<dbReference type="EMBL" id="SOAG01000007">
    <property type="protein sequence ID" value="TDS62052.1"/>
    <property type="molecule type" value="Genomic_DNA"/>
</dbReference>
<dbReference type="AlphaFoldDB" id="A0A4R7F1V8"/>